<dbReference type="GO" id="GO:0034220">
    <property type="term" value="P:monoatomic ion transmembrane transport"/>
    <property type="evidence" value="ECO:0007669"/>
    <property type="project" value="InterPro"/>
</dbReference>
<evidence type="ECO:0000256" key="5">
    <source>
        <dbReference type="ARBA" id="ARBA00022692"/>
    </source>
</evidence>
<keyword evidence="8" id="KW-0626">Porin</keyword>
<evidence type="ECO:0000256" key="4">
    <source>
        <dbReference type="ARBA" id="ARBA00022452"/>
    </source>
</evidence>
<keyword evidence="6 11" id="KW-0732">Signal</keyword>
<dbReference type="AlphaFoldDB" id="A0A5E4VJ09"/>
<comment type="subunit">
    <text evidence="2">Homotrimer.</text>
</comment>
<gene>
    <name evidence="13" type="ORF">PCO31111_02723</name>
</gene>
<dbReference type="GO" id="GO:0009279">
    <property type="term" value="C:cell outer membrane"/>
    <property type="evidence" value="ECO:0007669"/>
    <property type="project" value="UniProtKB-SubCell"/>
</dbReference>
<dbReference type="RefSeq" id="WP_150585359.1">
    <property type="nucleotide sequence ID" value="NZ_CABPSE010000008.1"/>
</dbReference>
<dbReference type="Proteomes" id="UP000383971">
    <property type="component" value="Unassembled WGS sequence"/>
</dbReference>
<keyword evidence="5" id="KW-0812">Transmembrane</keyword>
<evidence type="ECO:0000256" key="1">
    <source>
        <dbReference type="ARBA" id="ARBA00004571"/>
    </source>
</evidence>
<dbReference type="InterPro" id="IPR050298">
    <property type="entry name" value="Gram-neg_bact_OMP"/>
</dbReference>
<proteinExistence type="predicted"/>
<dbReference type="Gene3D" id="2.40.160.10">
    <property type="entry name" value="Porin"/>
    <property type="match status" value="1"/>
</dbReference>
<evidence type="ECO:0000259" key="12">
    <source>
        <dbReference type="Pfam" id="PF13609"/>
    </source>
</evidence>
<evidence type="ECO:0000256" key="10">
    <source>
        <dbReference type="ARBA" id="ARBA00023237"/>
    </source>
</evidence>
<dbReference type="InterPro" id="IPR033900">
    <property type="entry name" value="Gram_neg_porin_domain"/>
</dbReference>
<evidence type="ECO:0000256" key="2">
    <source>
        <dbReference type="ARBA" id="ARBA00011233"/>
    </source>
</evidence>
<dbReference type="PANTHER" id="PTHR34501">
    <property type="entry name" value="PROTEIN YDDL-RELATED"/>
    <property type="match status" value="1"/>
</dbReference>
<evidence type="ECO:0000256" key="7">
    <source>
        <dbReference type="ARBA" id="ARBA00023065"/>
    </source>
</evidence>
<dbReference type="EMBL" id="CABPSE010000008">
    <property type="protein sequence ID" value="VVE12267.1"/>
    <property type="molecule type" value="Genomic_DNA"/>
</dbReference>
<dbReference type="SUPFAM" id="SSF56935">
    <property type="entry name" value="Porins"/>
    <property type="match status" value="1"/>
</dbReference>
<keyword evidence="7" id="KW-0406">Ion transport</keyword>
<comment type="subcellular location">
    <subcellularLocation>
        <location evidence="1">Cell outer membrane</location>
        <topology evidence="1">Multi-pass membrane protein</topology>
    </subcellularLocation>
</comment>
<accession>A0A5E4VJ09</accession>
<keyword evidence="3" id="KW-0813">Transport</keyword>
<keyword evidence="4" id="KW-1134">Transmembrane beta strand</keyword>
<evidence type="ECO:0000256" key="3">
    <source>
        <dbReference type="ARBA" id="ARBA00022448"/>
    </source>
</evidence>
<feature type="signal peptide" evidence="11">
    <location>
        <begin position="1"/>
        <end position="31"/>
    </location>
</feature>
<dbReference type="Pfam" id="PF13609">
    <property type="entry name" value="Porin_4"/>
    <property type="match status" value="1"/>
</dbReference>
<keyword evidence="9" id="KW-0472">Membrane</keyword>
<protein>
    <submittedName>
        <fullName evidence="13">Outer membrane porin protein</fullName>
    </submittedName>
</protein>
<evidence type="ECO:0000256" key="8">
    <source>
        <dbReference type="ARBA" id="ARBA00023114"/>
    </source>
</evidence>
<dbReference type="PRINTS" id="PR00184">
    <property type="entry name" value="NEISSPPORIN"/>
</dbReference>
<dbReference type="InterPro" id="IPR023614">
    <property type="entry name" value="Porin_dom_sf"/>
</dbReference>
<keyword evidence="10" id="KW-0998">Cell outer membrane</keyword>
<dbReference type="GO" id="GO:0015288">
    <property type="term" value="F:porin activity"/>
    <property type="evidence" value="ECO:0007669"/>
    <property type="project" value="UniProtKB-KW"/>
</dbReference>
<sequence length="369" mass="39131">MKRFPMGRIQGRSALVAAMLLGVGVPVAAHAQSNVTLYGSLDAGVAFVNNQGGSANWLAQQGGTQPDRWGLRGVEDLGGGNRAIFLLENGFSTLTGNTLKAGGMFNRQSWVGLQSDKMGTVTIGHMTAFNYDWLGPLSSAYLGMNWYMFHPGNLDELANTSIVQTDNSVRYVTPDFRGFKAGAMMSFGNNTNFANGRKWSLGVNYANGGFKASAVYSNENNRTPNVAVLGGATFQGQAIASYAASNVENMGAGASYRFGPWLVHALYTRVKLQSPGYSDTYQSFDGGANYSTSAVNTVALGAATTNMSGKRWTQVSLGDVYAFSKRTQVYLSGVYQHASGNGAVTAINTIGASSTSNQLAIMSGVHHSF</sequence>
<evidence type="ECO:0000256" key="6">
    <source>
        <dbReference type="ARBA" id="ARBA00022729"/>
    </source>
</evidence>
<feature type="chain" id="PRO_5022785793" evidence="11">
    <location>
        <begin position="32"/>
        <end position="369"/>
    </location>
</feature>
<name>A0A5E4VJ09_9BURK</name>
<dbReference type="InterPro" id="IPR002299">
    <property type="entry name" value="Porin_Neis"/>
</dbReference>
<evidence type="ECO:0000313" key="14">
    <source>
        <dbReference type="Proteomes" id="UP000383971"/>
    </source>
</evidence>
<keyword evidence="14" id="KW-1185">Reference proteome</keyword>
<dbReference type="CDD" id="cd00342">
    <property type="entry name" value="gram_neg_porins"/>
    <property type="match status" value="1"/>
</dbReference>
<organism evidence="13 14">
    <name type="scientific">Pandoraea communis</name>
    <dbReference type="NCBI Taxonomy" id="2508297"/>
    <lineage>
        <taxon>Bacteria</taxon>
        <taxon>Pseudomonadati</taxon>
        <taxon>Pseudomonadota</taxon>
        <taxon>Betaproteobacteria</taxon>
        <taxon>Burkholderiales</taxon>
        <taxon>Burkholderiaceae</taxon>
        <taxon>Pandoraea</taxon>
    </lineage>
</organism>
<reference evidence="13 14" key="1">
    <citation type="submission" date="2019-08" db="EMBL/GenBank/DDBJ databases">
        <authorList>
            <person name="Peeters C."/>
        </authorList>
    </citation>
    <scope>NUCLEOTIDE SEQUENCE [LARGE SCALE GENOMIC DNA]</scope>
    <source>
        <strain evidence="13 14">LMG 31111</strain>
    </source>
</reference>
<evidence type="ECO:0000313" key="13">
    <source>
        <dbReference type="EMBL" id="VVE12267.1"/>
    </source>
</evidence>
<feature type="domain" description="Porin" evidence="12">
    <location>
        <begin position="18"/>
        <end position="340"/>
    </location>
</feature>
<dbReference type="PRINTS" id="PR00182">
    <property type="entry name" value="ECOLNEIPORIN"/>
</dbReference>
<dbReference type="GO" id="GO:0046930">
    <property type="term" value="C:pore complex"/>
    <property type="evidence" value="ECO:0007669"/>
    <property type="project" value="UniProtKB-KW"/>
</dbReference>
<evidence type="ECO:0000256" key="9">
    <source>
        <dbReference type="ARBA" id="ARBA00023136"/>
    </source>
</evidence>
<dbReference type="InterPro" id="IPR001702">
    <property type="entry name" value="Porin_Gram-ve"/>
</dbReference>
<dbReference type="PANTHER" id="PTHR34501:SF9">
    <property type="entry name" value="MAJOR OUTER MEMBRANE PROTEIN P.IA"/>
    <property type="match status" value="1"/>
</dbReference>
<evidence type="ECO:0000256" key="11">
    <source>
        <dbReference type="SAM" id="SignalP"/>
    </source>
</evidence>